<reference evidence="12 14" key="1">
    <citation type="submission" date="2017-09" db="EMBL/GenBank/DDBJ databases">
        <title>Genomics of the genus Arcobacter.</title>
        <authorList>
            <person name="Perez-Cataluna A."/>
            <person name="Figueras M.J."/>
            <person name="Salas-Masso N."/>
        </authorList>
    </citation>
    <scope>NUCLEOTIDE SEQUENCE [LARGE SCALE GENOMIC DNA]</scope>
    <source>
        <strain evidence="12 14">CECT 7837</strain>
    </source>
</reference>
<dbReference type="SMART" id="SM00086">
    <property type="entry name" value="PAC"/>
    <property type="match status" value="1"/>
</dbReference>
<feature type="domain" description="Response regulatory" evidence="8">
    <location>
        <begin position="12"/>
        <end position="128"/>
    </location>
</feature>
<evidence type="ECO:0000259" key="9">
    <source>
        <dbReference type="PROSITE" id="PS50112"/>
    </source>
</evidence>
<keyword evidence="2" id="KW-0902">Two-component regulatory system</keyword>
<evidence type="ECO:0000256" key="3">
    <source>
        <dbReference type="ARBA" id="ARBA00023015"/>
    </source>
</evidence>
<dbReference type="InterPro" id="IPR039420">
    <property type="entry name" value="WalR-like"/>
</dbReference>
<evidence type="ECO:0000313" key="12">
    <source>
        <dbReference type="EMBL" id="RXI32611.1"/>
    </source>
</evidence>
<dbReference type="InterPro" id="IPR035965">
    <property type="entry name" value="PAS-like_dom_sf"/>
</dbReference>
<dbReference type="PANTHER" id="PTHR48111:SF1">
    <property type="entry name" value="TWO-COMPONENT RESPONSE REGULATOR ORR33"/>
    <property type="match status" value="1"/>
</dbReference>
<dbReference type="InterPro" id="IPR001789">
    <property type="entry name" value="Sig_transdc_resp-reg_receiver"/>
</dbReference>
<dbReference type="OrthoDB" id="5348172at2"/>
<organism evidence="12 14">
    <name type="scientific">Arcobacter ellisii</name>
    <dbReference type="NCBI Taxonomy" id="913109"/>
    <lineage>
        <taxon>Bacteria</taxon>
        <taxon>Pseudomonadati</taxon>
        <taxon>Campylobacterota</taxon>
        <taxon>Epsilonproteobacteria</taxon>
        <taxon>Campylobacterales</taxon>
        <taxon>Arcobacteraceae</taxon>
        <taxon>Arcobacter</taxon>
    </lineage>
</organism>
<dbReference type="KEGG" id="aell:AELL_0567"/>
<evidence type="ECO:0000256" key="2">
    <source>
        <dbReference type="ARBA" id="ARBA00023012"/>
    </source>
</evidence>
<dbReference type="RefSeq" id="WP_118916494.1">
    <property type="nucleotide sequence ID" value="NZ_CP032097.1"/>
</dbReference>
<gene>
    <name evidence="11" type="ORF">AELL_0567</name>
    <name evidence="12" type="ORF">CP962_03110</name>
</gene>
<dbReference type="Pfam" id="PF13426">
    <property type="entry name" value="PAS_9"/>
    <property type="match status" value="1"/>
</dbReference>
<dbReference type="Proteomes" id="UP000262582">
    <property type="component" value="Chromosome"/>
</dbReference>
<dbReference type="Proteomes" id="UP000290588">
    <property type="component" value="Unassembled WGS sequence"/>
</dbReference>
<evidence type="ECO:0000313" key="14">
    <source>
        <dbReference type="Proteomes" id="UP000290588"/>
    </source>
</evidence>
<dbReference type="Gene3D" id="3.30.450.20">
    <property type="entry name" value="PAS domain"/>
    <property type="match status" value="1"/>
</dbReference>
<keyword evidence="4" id="KW-0238">DNA-binding</keyword>
<dbReference type="GO" id="GO:0000976">
    <property type="term" value="F:transcription cis-regulatory region binding"/>
    <property type="evidence" value="ECO:0007669"/>
    <property type="project" value="TreeGrafter"/>
</dbReference>
<dbReference type="InterPro" id="IPR000014">
    <property type="entry name" value="PAS"/>
</dbReference>
<evidence type="ECO:0000256" key="4">
    <source>
        <dbReference type="ARBA" id="ARBA00023125"/>
    </source>
</evidence>
<dbReference type="GO" id="GO:0032993">
    <property type="term" value="C:protein-DNA complex"/>
    <property type="evidence" value="ECO:0007669"/>
    <property type="project" value="TreeGrafter"/>
</dbReference>
<dbReference type="Pfam" id="PF00072">
    <property type="entry name" value="Response_reg"/>
    <property type="match status" value="1"/>
</dbReference>
<dbReference type="InterPro" id="IPR001610">
    <property type="entry name" value="PAC"/>
</dbReference>
<dbReference type="InterPro" id="IPR000700">
    <property type="entry name" value="PAS-assoc_C"/>
</dbReference>
<dbReference type="AlphaFoldDB" id="A0A347U5Y1"/>
<dbReference type="GO" id="GO:0000156">
    <property type="term" value="F:phosphorelay response regulator activity"/>
    <property type="evidence" value="ECO:0007669"/>
    <property type="project" value="TreeGrafter"/>
</dbReference>
<keyword evidence="7" id="KW-0175">Coiled coil</keyword>
<dbReference type="PROSITE" id="PS50112">
    <property type="entry name" value="PAS"/>
    <property type="match status" value="1"/>
</dbReference>
<feature type="domain" description="PAC" evidence="10">
    <location>
        <begin position="213"/>
        <end position="267"/>
    </location>
</feature>
<evidence type="ECO:0000313" key="13">
    <source>
        <dbReference type="Proteomes" id="UP000262582"/>
    </source>
</evidence>
<dbReference type="NCBIfam" id="TIGR00229">
    <property type="entry name" value="sensory_box"/>
    <property type="match status" value="1"/>
</dbReference>
<evidence type="ECO:0000256" key="6">
    <source>
        <dbReference type="PROSITE-ProRule" id="PRU00169"/>
    </source>
</evidence>
<feature type="coiled-coil region" evidence="7">
    <location>
        <begin position="291"/>
        <end position="442"/>
    </location>
</feature>
<dbReference type="EMBL" id="NXIG01000002">
    <property type="protein sequence ID" value="RXI32611.1"/>
    <property type="molecule type" value="Genomic_DNA"/>
</dbReference>
<keyword evidence="13" id="KW-1185">Reference proteome</keyword>
<dbReference type="Gene3D" id="3.40.50.2300">
    <property type="match status" value="1"/>
</dbReference>
<dbReference type="PROSITE" id="PS50110">
    <property type="entry name" value="RESPONSE_REGULATORY"/>
    <property type="match status" value="1"/>
</dbReference>
<reference evidence="11 13" key="2">
    <citation type="submission" date="2018-08" db="EMBL/GenBank/DDBJ databases">
        <title>Complete genome of the Arcobacter ellisii type strain LMG 26155.</title>
        <authorList>
            <person name="Miller W.G."/>
            <person name="Yee E."/>
            <person name="Bono J.L."/>
        </authorList>
    </citation>
    <scope>NUCLEOTIDE SEQUENCE [LARGE SCALE GENOMIC DNA]</scope>
    <source>
        <strain evidence="11 13">LMG 26155</strain>
    </source>
</reference>
<evidence type="ECO:0000256" key="7">
    <source>
        <dbReference type="SAM" id="Coils"/>
    </source>
</evidence>
<dbReference type="SUPFAM" id="SSF52172">
    <property type="entry name" value="CheY-like"/>
    <property type="match status" value="1"/>
</dbReference>
<keyword evidence="3" id="KW-0805">Transcription regulation</keyword>
<dbReference type="CDD" id="cd00130">
    <property type="entry name" value="PAS"/>
    <property type="match status" value="1"/>
</dbReference>
<dbReference type="GO" id="GO:0005829">
    <property type="term" value="C:cytosol"/>
    <property type="evidence" value="ECO:0007669"/>
    <property type="project" value="TreeGrafter"/>
</dbReference>
<evidence type="ECO:0000259" key="10">
    <source>
        <dbReference type="PROSITE" id="PS50113"/>
    </source>
</evidence>
<evidence type="ECO:0000256" key="1">
    <source>
        <dbReference type="ARBA" id="ARBA00022553"/>
    </source>
</evidence>
<sequence>MGIDKNLLKRLTLLYVEDDDIISLELSQLLGNFFSKVFVAKDGKEGLRTFLENEDEIDIVLSDINMPLLNGIEMIKKIRSVNSNVPVILATAYSDNEFLAEAIKLRVQEYIVKPIDVRNLLDLMNNIASNIYQEFLLKQQQEELAKYKEIIDTNNIVIKTDVHLNITYVNELFCQISGYNENELIGKELKFLKFPDVSNEVYTNLYARVLNNKPWQGKLKNLKKDGSFYNTDAYVIPTLDDSGEMVGAISIQKDITEELNKKREIQLALMRDKSDIYIRSKEGNLEQNNIINELKYKLESVQLELEHALKNVDKYIYSNEKYRLENKNLKTEIALYKKNSNSHLAFKMTKENSDLRLELKKLKDKLVQVEQNDEKKVTQLKVNYDEKIEELEEKIAQLTEQLDSVQSDEVLLQKLEYWKEKAKMETQRIENLEKQIIAHADKSLMSKIFG</sequence>
<accession>A0A347U5Y1</accession>
<dbReference type="GO" id="GO:0006355">
    <property type="term" value="P:regulation of DNA-templated transcription"/>
    <property type="evidence" value="ECO:0007669"/>
    <property type="project" value="TreeGrafter"/>
</dbReference>
<dbReference type="InterPro" id="IPR011006">
    <property type="entry name" value="CheY-like_superfamily"/>
</dbReference>
<feature type="domain" description="PAS" evidence="9">
    <location>
        <begin position="143"/>
        <end position="213"/>
    </location>
</feature>
<evidence type="ECO:0000256" key="5">
    <source>
        <dbReference type="ARBA" id="ARBA00023163"/>
    </source>
</evidence>
<feature type="modified residue" description="4-aspartylphosphate" evidence="6">
    <location>
        <position position="63"/>
    </location>
</feature>
<dbReference type="EMBL" id="CP032097">
    <property type="protein sequence ID" value="AXX94259.1"/>
    <property type="molecule type" value="Genomic_DNA"/>
</dbReference>
<dbReference type="SUPFAM" id="SSF55785">
    <property type="entry name" value="PYP-like sensor domain (PAS domain)"/>
    <property type="match status" value="1"/>
</dbReference>
<dbReference type="PROSITE" id="PS50113">
    <property type="entry name" value="PAC"/>
    <property type="match status" value="1"/>
</dbReference>
<keyword evidence="5" id="KW-0804">Transcription</keyword>
<keyword evidence="1 6" id="KW-0597">Phosphoprotein</keyword>
<evidence type="ECO:0000313" key="11">
    <source>
        <dbReference type="EMBL" id="AXX94259.1"/>
    </source>
</evidence>
<dbReference type="SMART" id="SM00448">
    <property type="entry name" value="REC"/>
    <property type="match status" value="1"/>
</dbReference>
<evidence type="ECO:0000259" key="8">
    <source>
        <dbReference type="PROSITE" id="PS50110"/>
    </source>
</evidence>
<name>A0A347U5Y1_9BACT</name>
<dbReference type="PANTHER" id="PTHR48111">
    <property type="entry name" value="REGULATOR OF RPOS"/>
    <property type="match status" value="1"/>
</dbReference>
<proteinExistence type="predicted"/>
<protein>
    <submittedName>
        <fullName evidence="11">PAS sensor-containing response regulator</fullName>
    </submittedName>
</protein>